<keyword evidence="1" id="KW-0812">Transmembrane</keyword>
<dbReference type="AlphaFoldDB" id="U1HV22"/>
<evidence type="ECO:0000256" key="1">
    <source>
        <dbReference type="SAM" id="Phobius"/>
    </source>
</evidence>
<keyword evidence="1" id="KW-0472">Membrane</keyword>
<keyword evidence="1" id="KW-1133">Transmembrane helix</keyword>
<dbReference type="GeneID" id="19238998"/>
<dbReference type="OMA" id="WSCFKIK"/>
<name>U1HV22_ENDPU</name>
<proteinExistence type="predicted"/>
<dbReference type="HOGENOM" id="CLU_041307_1_1_1"/>
<dbReference type="Proteomes" id="UP000019373">
    <property type="component" value="Unassembled WGS sequence"/>
</dbReference>
<feature type="transmembrane region" description="Helical" evidence="1">
    <location>
        <begin position="373"/>
        <end position="393"/>
    </location>
</feature>
<protein>
    <submittedName>
        <fullName evidence="2">Uncharacterized protein</fullName>
    </submittedName>
</protein>
<feature type="transmembrane region" description="Helical" evidence="1">
    <location>
        <begin position="331"/>
        <end position="353"/>
    </location>
</feature>
<reference evidence="3" key="1">
    <citation type="journal article" date="2014" name="BMC Genomics">
        <title>Genome characteristics reveal the impact of lichenization on lichen-forming fungus Endocarpon pusillum Hedwig (Verrucariales, Ascomycota).</title>
        <authorList>
            <person name="Wang Y.-Y."/>
            <person name="Liu B."/>
            <person name="Zhang X.-Y."/>
            <person name="Zhou Q.-M."/>
            <person name="Zhang T."/>
            <person name="Li H."/>
            <person name="Yu Y.-F."/>
            <person name="Zhang X.-L."/>
            <person name="Hao X.-Y."/>
            <person name="Wang M."/>
            <person name="Wang L."/>
            <person name="Wei J.-C."/>
        </authorList>
    </citation>
    <scope>NUCLEOTIDE SEQUENCE [LARGE SCALE GENOMIC DNA]</scope>
    <source>
        <strain evidence="3">Z07020 / HMAS-L-300199</strain>
    </source>
</reference>
<organism evidence="2 3">
    <name type="scientific">Endocarpon pusillum (strain Z07020 / HMAS-L-300199)</name>
    <name type="common">Lichen-forming fungus</name>
    <dbReference type="NCBI Taxonomy" id="1263415"/>
    <lineage>
        <taxon>Eukaryota</taxon>
        <taxon>Fungi</taxon>
        <taxon>Dikarya</taxon>
        <taxon>Ascomycota</taxon>
        <taxon>Pezizomycotina</taxon>
        <taxon>Eurotiomycetes</taxon>
        <taxon>Chaetothyriomycetidae</taxon>
        <taxon>Verrucariales</taxon>
        <taxon>Verrucariaceae</taxon>
        <taxon>Endocarpon</taxon>
    </lineage>
</organism>
<dbReference type="RefSeq" id="XP_007799909.1">
    <property type="nucleotide sequence ID" value="XM_007801718.1"/>
</dbReference>
<accession>U1HV22</accession>
<sequence>MPTIQIVEQGAHVLFARQAQGEDAPAELEWRSSELSATNLAHLDVPGNCFIFASSNVYMQSEHLRHDLSRHFQIPDWFWGGRYLSSNGSFGSDEVYDNDTQAYTPQIWSQYLVKQLEQNTGYKHHGYVWYSIKIFAFQNASGKTSVLCLDTPDRFRLRLLESLKSRGWRSDDPDIYQLHTFLLDQIINLYDESVWALRDLVRNLERGRTGIRHVEPDFPVLHDIARHAIHVSETLDVAIENMSSMLRQYTSFPEDRSFQSAEEKTKSRRTTQCFNFQMQTLKGLKARSASNQARMQNEITLAFNLVTQRDSQVALSISGAMRSDSTAMKTVAILTLTFLPATFVSAIFSTSFFDFSPPAQPKTATWTVSNKFWIYWAFAAPLTVATVVSWFVWQRWYIRKSAQMHA</sequence>
<keyword evidence="3" id="KW-1185">Reference proteome</keyword>
<dbReference type="EMBL" id="KE720876">
    <property type="protein sequence ID" value="ERF74525.1"/>
    <property type="molecule type" value="Genomic_DNA"/>
</dbReference>
<evidence type="ECO:0000313" key="3">
    <source>
        <dbReference type="Proteomes" id="UP000019373"/>
    </source>
</evidence>
<gene>
    <name evidence="2" type="ORF">EPUS_03963</name>
</gene>
<evidence type="ECO:0000313" key="2">
    <source>
        <dbReference type="EMBL" id="ERF74525.1"/>
    </source>
</evidence>
<dbReference type="eggNOG" id="ENOG502SMU6">
    <property type="taxonomic scope" value="Eukaryota"/>
</dbReference>
<dbReference type="Gene3D" id="1.20.58.340">
    <property type="entry name" value="Magnesium transport protein CorA, transmembrane region"/>
    <property type="match status" value="1"/>
</dbReference>
<dbReference type="OrthoDB" id="5207033at2759"/>